<evidence type="ECO:0000256" key="1">
    <source>
        <dbReference type="ARBA" id="ARBA00023015"/>
    </source>
</evidence>
<evidence type="ECO:0000313" key="6">
    <source>
        <dbReference type="EMBL" id="SFG40841.1"/>
    </source>
</evidence>
<organism evidence="6 7">
    <name type="scientific">Neptunomonas qingdaonensis</name>
    <dbReference type="NCBI Taxonomy" id="1045558"/>
    <lineage>
        <taxon>Bacteria</taxon>
        <taxon>Pseudomonadati</taxon>
        <taxon>Pseudomonadota</taxon>
        <taxon>Gammaproteobacteria</taxon>
        <taxon>Oceanospirillales</taxon>
        <taxon>Oceanospirillaceae</taxon>
        <taxon>Neptunomonas</taxon>
    </lineage>
</organism>
<accession>A0A1I2RSP5</accession>
<dbReference type="STRING" id="1045558.SAMN05216175_106154"/>
<dbReference type="PRINTS" id="PR00455">
    <property type="entry name" value="HTHTETR"/>
</dbReference>
<proteinExistence type="predicted"/>
<dbReference type="InterPro" id="IPR009057">
    <property type="entry name" value="Homeodomain-like_sf"/>
</dbReference>
<protein>
    <submittedName>
        <fullName evidence="6">Transcriptional regulator, TetR family</fullName>
    </submittedName>
</protein>
<dbReference type="PROSITE" id="PS50977">
    <property type="entry name" value="HTH_TETR_2"/>
    <property type="match status" value="1"/>
</dbReference>
<feature type="DNA-binding region" description="H-T-H motif" evidence="4">
    <location>
        <begin position="29"/>
        <end position="48"/>
    </location>
</feature>
<dbReference type="EMBL" id="FOOU01000006">
    <property type="protein sequence ID" value="SFG40841.1"/>
    <property type="molecule type" value="Genomic_DNA"/>
</dbReference>
<keyword evidence="2 4" id="KW-0238">DNA-binding</keyword>
<dbReference type="InterPro" id="IPR050109">
    <property type="entry name" value="HTH-type_TetR-like_transc_reg"/>
</dbReference>
<evidence type="ECO:0000313" key="7">
    <source>
        <dbReference type="Proteomes" id="UP000198623"/>
    </source>
</evidence>
<dbReference type="Pfam" id="PF00440">
    <property type="entry name" value="TetR_N"/>
    <property type="match status" value="1"/>
</dbReference>
<dbReference type="RefSeq" id="WP_090727884.1">
    <property type="nucleotide sequence ID" value="NZ_FOOU01000006.1"/>
</dbReference>
<dbReference type="GO" id="GO:0000976">
    <property type="term" value="F:transcription cis-regulatory region binding"/>
    <property type="evidence" value="ECO:0007669"/>
    <property type="project" value="TreeGrafter"/>
</dbReference>
<dbReference type="Gene3D" id="1.10.357.10">
    <property type="entry name" value="Tetracycline Repressor, domain 2"/>
    <property type="match status" value="1"/>
</dbReference>
<dbReference type="FunFam" id="1.10.10.60:FF:000141">
    <property type="entry name" value="TetR family transcriptional regulator"/>
    <property type="match status" value="1"/>
</dbReference>
<keyword evidence="1" id="KW-0805">Transcription regulation</keyword>
<dbReference type="SUPFAM" id="SSF46689">
    <property type="entry name" value="Homeodomain-like"/>
    <property type="match status" value="1"/>
</dbReference>
<evidence type="ECO:0000259" key="5">
    <source>
        <dbReference type="PROSITE" id="PS50977"/>
    </source>
</evidence>
<dbReference type="AlphaFoldDB" id="A0A1I2RSP5"/>
<dbReference type="InterPro" id="IPR001647">
    <property type="entry name" value="HTH_TetR"/>
</dbReference>
<dbReference type="OrthoDB" id="8535430at2"/>
<evidence type="ECO:0000256" key="2">
    <source>
        <dbReference type="ARBA" id="ARBA00023125"/>
    </source>
</evidence>
<dbReference type="PANTHER" id="PTHR30055:SF234">
    <property type="entry name" value="HTH-TYPE TRANSCRIPTIONAL REGULATOR BETI"/>
    <property type="match status" value="1"/>
</dbReference>
<evidence type="ECO:0000256" key="4">
    <source>
        <dbReference type="PROSITE-ProRule" id="PRU00335"/>
    </source>
</evidence>
<feature type="domain" description="HTH tetR-type" evidence="5">
    <location>
        <begin position="6"/>
        <end position="66"/>
    </location>
</feature>
<evidence type="ECO:0000256" key="3">
    <source>
        <dbReference type="ARBA" id="ARBA00023163"/>
    </source>
</evidence>
<dbReference type="GO" id="GO:0003700">
    <property type="term" value="F:DNA-binding transcription factor activity"/>
    <property type="evidence" value="ECO:0007669"/>
    <property type="project" value="TreeGrafter"/>
</dbReference>
<name>A0A1I2RSP5_9GAMM</name>
<keyword evidence="7" id="KW-1185">Reference proteome</keyword>
<gene>
    <name evidence="6" type="ORF">SAMN05216175_106154</name>
</gene>
<dbReference type="PANTHER" id="PTHR30055">
    <property type="entry name" value="HTH-TYPE TRANSCRIPTIONAL REGULATOR RUTR"/>
    <property type="match status" value="1"/>
</dbReference>
<dbReference type="Proteomes" id="UP000198623">
    <property type="component" value="Unassembled WGS sequence"/>
</dbReference>
<reference evidence="7" key="1">
    <citation type="submission" date="2016-10" db="EMBL/GenBank/DDBJ databases">
        <authorList>
            <person name="Varghese N."/>
            <person name="Submissions S."/>
        </authorList>
    </citation>
    <scope>NUCLEOTIDE SEQUENCE [LARGE SCALE GENOMIC DNA]</scope>
    <source>
        <strain evidence="7">CGMCC 1.10971</strain>
    </source>
</reference>
<keyword evidence="3" id="KW-0804">Transcription</keyword>
<sequence>MARGRPSKKQVILDAARQLFATSGYQGTSIDLVVQTAGVSKPTVYNNFPTKQALLTALLEELLQEAQGQRQAILGDDSLSLEAAMVAIFRQLAGVPEYLAVYRMCYGERHKLDEVTYQLCTAFDQVLMDDCRSLLQKHCGEHQDCVALVAIAICRETLLIPALSGGQVTAESVIQAALSRVLT</sequence>